<dbReference type="CAZy" id="GH13">
    <property type="family name" value="Glycoside Hydrolase Family 13"/>
</dbReference>
<dbReference type="GO" id="GO:0005980">
    <property type="term" value="P:glycogen catabolic process"/>
    <property type="evidence" value="ECO:0007669"/>
    <property type="project" value="InterPro"/>
</dbReference>
<accession>B8JFU1</accession>
<feature type="domain" description="Glycosyl hydrolase family 13 catalytic" evidence="4">
    <location>
        <begin position="167"/>
        <end position="577"/>
    </location>
</feature>
<evidence type="ECO:0000313" key="6">
    <source>
        <dbReference type="Proteomes" id="UP000007089"/>
    </source>
</evidence>
<dbReference type="GO" id="GO:0004135">
    <property type="term" value="F:amylo-alpha-1,6-glucosidase activity"/>
    <property type="evidence" value="ECO:0007669"/>
    <property type="project" value="InterPro"/>
</dbReference>
<dbReference type="InterPro" id="IPR014756">
    <property type="entry name" value="Ig_E-set"/>
</dbReference>
<dbReference type="CDD" id="cd11326">
    <property type="entry name" value="AmyAc_Glg_debranch"/>
    <property type="match status" value="1"/>
</dbReference>
<name>B8JFU1_ANAD2</name>
<dbReference type="Pfam" id="PF02922">
    <property type="entry name" value="CBM_48"/>
    <property type="match status" value="1"/>
</dbReference>
<reference evidence="5" key="1">
    <citation type="submission" date="2009-01" db="EMBL/GenBank/DDBJ databases">
        <title>Complete sequence of Anaeromyxobacter dehalogenans 2CP-1.</title>
        <authorList>
            <consortium name="US DOE Joint Genome Institute"/>
            <person name="Lucas S."/>
            <person name="Copeland A."/>
            <person name="Lapidus A."/>
            <person name="Glavina del Rio T."/>
            <person name="Dalin E."/>
            <person name="Tice H."/>
            <person name="Bruce D."/>
            <person name="Goodwin L."/>
            <person name="Pitluck S."/>
            <person name="Saunders E."/>
            <person name="Brettin T."/>
            <person name="Detter J.C."/>
            <person name="Han C."/>
            <person name="Larimer F."/>
            <person name="Land M."/>
            <person name="Hauser L."/>
            <person name="Kyrpides N."/>
            <person name="Ovchinnikova G."/>
            <person name="Beliaev A.S."/>
            <person name="Richardson P."/>
        </authorList>
    </citation>
    <scope>NUCLEOTIDE SEQUENCE</scope>
    <source>
        <strain evidence="5">2CP-1</strain>
    </source>
</reference>
<evidence type="ECO:0000259" key="4">
    <source>
        <dbReference type="SMART" id="SM00642"/>
    </source>
</evidence>
<dbReference type="AlphaFoldDB" id="B8JFU1"/>
<evidence type="ECO:0000313" key="5">
    <source>
        <dbReference type="EMBL" id="ACL64529.1"/>
    </source>
</evidence>
<dbReference type="KEGG" id="acp:A2cp1_1184"/>
<dbReference type="Gene3D" id="2.60.40.10">
    <property type="entry name" value="Immunoglobulins"/>
    <property type="match status" value="1"/>
</dbReference>
<dbReference type="RefSeq" id="WP_012632519.1">
    <property type="nucleotide sequence ID" value="NC_011891.1"/>
</dbReference>
<evidence type="ECO:0000256" key="1">
    <source>
        <dbReference type="ARBA" id="ARBA00008061"/>
    </source>
</evidence>
<dbReference type="InterPro" id="IPR013780">
    <property type="entry name" value="Glyco_hydro_b"/>
</dbReference>
<sequence length="712" mass="80035">MDGDRIWPGRPYPPGAVFDGEGTNFAVYARHADAVELCLFDPADPAVERRRLRLGARTGHVWHAYLPGVGPGTPYGYRAHGPYEPEAGHRYNPAKLLVDPYARELSGQADLRGAVFGYRRGAPDEDLTPDPEDSAPRVPRALVVGNHYDWEGDRPPRTPLHRSVLYELHVRGFTMRHPEVPPELRGTYAGLASPPALEHLARLGVTAVELLPVHAFVDDAFLLQRGLRNYWGYSTLAYLAPEPRYAARRGPGEQVNEFRGMVKALHRAGVEVILDVVFNHTCEGNHLGPTLSLKGLDNRTYYRLAGESPRYYADYTGTGNSLDLTQPQTLALVMDSLRCWVNEMHVDGFRLDLAVTLARDPETFDEASRFLAAVHQDPVLRQVKLIAEPWDVGPDGYKVGAFPVIWSEWNGKYRDVVRRFWKGDVDQQAEMGYRLTGSADLYEPAGRKIYASVNFVTAHDGFTLRDLVSYDRKHNEANGEENRDGTDENFSWNCGVEGETEEPAVLALRERQQRNLMATLLVSQGVPMIAAGDEMGKTQCGNNNAYCHDDELSWLDWDLDERRRALLAFTRRMIRLRLSQPVLQRRSFFRGAQLWDSSVKDLAWFRPDGAEMTQADWDEPFARSVAFLLGGDAIASPDEHGERIVGDTLLVLLNAHHEPVRYVLPAVEWGRRWLVLEDTAAEPERRHGPVEARGAVEVEARSLVILARPAEV</sequence>
<evidence type="ECO:0000256" key="3">
    <source>
        <dbReference type="ARBA" id="ARBA00023295"/>
    </source>
</evidence>
<dbReference type="SUPFAM" id="SSF81296">
    <property type="entry name" value="E set domains"/>
    <property type="match status" value="1"/>
</dbReference>
<dbReference type="Gene3D" id="2.60.40.1180">
    <property type="entry name" value="Golgi alpha-mannosidase II"/>
    <property type="match status" value="1"/>
</dbReference>
<dbReference type="SMART" id="SM00642">
    <property type="entry name" value="Aamy"/>
    <property type="match status" value="1"/>
</dbReference>
<dbReference type="Gene3D" id="3.20.20.80">
    <property type="entry name" value="Glycosidases"/>
    <property type="match status" value="1"/>
</dbReference>
<comment type="similarity">
    <text evidence="1">Belongs to the glycosyl hydrolase 13 family.</text>
</comment>
<dbReference type="InterPro" id="IPR044505">
    <property type="entry name" value="GlgX_Isoamylase_N_E_set"/>
</dbReference>
<dbReference type="InterPro" id="IPR017853">
    <property type="entry name" value="GH"/>
</dbReference>
<dbReference type="CDD" id="cd02856">
    <property type="entry name" value="E_set_GDE_Isoamylase_N"/>
    <property type="match status" value="1"/>
</dbReference>
<proteinExistence type="inferred from homology"/>
<dbReference type="EMBL" id="CP001359">
    <property type="protein sequence ID" value="ACL64529.1"/>
    <property type="molecule type" value="Genomic_DNA"/>
</dbReference>
<dbReference type="SUPFAM" id="SSF51445">
    <property type="entry name" value="(Trans)glycosidases"/>
    <property type="match status" value="1"/>
</dbReference>
<evidence type="ECO:0000256" key="2">
    <source>
        <dbReference type="ARBA" id="ARBA00022801"/>
    </source>
</evidence>
<keyword evidence="2" id="KW-0378">Hydrolase</keyword>
<dbReference type="InterPro" id="IPR013783">
    <property type="entry name" value="Ig-like_fold"/>
</dbReference>
<gene>
    <name evidence="5" type="ordered locus">A2cp1_1184</name>
</gene>
<dbReference type="InterPro" id="IPR004193">
    <property type="entry name" value="Glyco_hydro_13_N"/>
</dbReference>
<keyword evidence="3" id="KW-0326">Glycosidase</keyword>
<dbReference type="InterPro" id="IPR006047">
    <property type="entry name" value="GH13_cat_dom"/>
</dbReference>
<protein>
    <submittedName>
        <fullName evidence="5">Glycogen debranching enzyme GlgX</fullName>
    </submittedName>
</protein>
<dbReference type="InterPro" id="IPR011837">
    <property type="entry name" value="Glycogen_debranch_GlgX"/>
</dbReference>
<dbReference type="SUPFAM" id="SSF51011">
    <property type="entry name" value="Glycosyl hydrolase domain"/>
    <property type="match status" value="1"/>
</dbReference>
<dbReference type="PANTHER" id="PTHR43002">
    <property type="entry name" value="GLYCOGEN DEBRANCHING ENZYME"/>
    <property type="match status" value="1"/>
</dbReference>
<dbReference type="HOGENOM" id="CLU_011725_1_1_7"/>
<dbReference type="Proteomes" id="UP000007089">
    <property type="component" value="Chromosome"/>
</dbReference>
<organism evidence="5 6">
    <name type="scientific">Anaeromyxobacter dehalogenans (strain ATCC BAA-258 / DSM 21875 / 2CP-1)</name>
    <dbReference type="NCBI Taxonomy" id="455488"/>
    <lineage>
        <taxon>Bacteria</taxon>
        <taxon>Pseudomonadati</taxon>
        <taxon>Myxococcota</taxon>
        <taxon>Myxococcia</taxon>
        <taxon>Myxococcales</taxon>
        <taxon>Cystobacterineae</taxon>
        <taxon>Anaeromyxobacteraceae</taxon>
        <taxon>Anaeromyxobacter</taxon>
    </lineage>
</organism>
<dbReference type="NCBIfam" id="TIGR02100">
    <property type="entry name" value="glgX_debranch"/>
    <property type="match status" value="1"/>
</dbReference>
<keyword evidence="6" id="KW-1185">Reference proteome</keyword>
<dbReference type="CAZy" id="CBM48">
    <property type="family name" value="Carbohydrate-Binding Module Family 48"/>
</dbReference>